<dbReference type="Gene3D" id="3.30.50.10">
    <property type="entry name" value="Erythroid Transcription Factor GATA-1, subunit A"/>
    <property type="match status" value="1"/>
</dbReference>
<feature type="region of interest" description="Disordered" evidence="7">
    <location>
        <begin position="1"/>
        <end position="34"/>
    </location>
</feature>
<dbReference type="PRINTS" id="PR00619">
    <property type="entry name" value="GATAZNFINGER"/>
</dbReference>
<dbReference type="SUPFAM" id="SSF57716">
    <property type="entry name" value="Glucocorticoid receptor-like (DNA-binding domain)"/>
    <property type="match status" value="1"/>
</dbReference>
<dbReference type="GO" id="GO:0045944">
    <property type="term" value="P:positive regulation of transcription by RNA polymerase II"/>
    <property type="evidence" value="ECO:0007669"/>
    <property type="project" value="TreeGrafter"/>
</dbReference>
<keyword evidence="3 6" id="KW-0863">Zinc-finger</keyword>
<comment type="subcellular location">
    <subcellularLocation>
        <location evidence="1">Nucleus</location>
    </subcellularLocation>
</comment>
<feature type="compositionally biased region" description="Low complexity" evidence="7">
    <location>
        <begin position="1"/>
        <end position="26"/>
    </location>
</feature>
<dbReference type="Pfam" id="PF00320">
    <property type="entry name" value="GATA"/>
    <property type="match status" value="1"/>
</dbReference>
<dbReference type="GO" id="GO:0005634">
    <property type="term" value="C:nucleus"/>
    <property type="evidence" value="ECO:0007669"/>
    <property type="project" value="UniProtKB-SubCell"/>
</dbReference>
<evidence type="ECO:0000259" key="8">
    <source>
        <dbReference type="PROSITE" id="PS50114"/>
    </source>
</evidence>
<dbReference type="Proteomes" id="UP000761534">
    <property type="component" value="Unassembled WGS sequence"/>
</dbReference>
<dbReference type="FunFam" id="3.30.50.10:FF:000007">
    <property type="entry name" value="Nitrogen regulatory AreA, N-terminal"/>
    <property type="match status" value="1"/>
</dbReference>
<dbReference type="GO" id="GO:0008270">
    <property type="term" value="F:zinc ion binding"/>
    <property type="evidence" value="ECO:0007669"/>
    <property type="project" value="UniProtKB-KW"/>
</dbReference>
<keyword evidence="2" id="KW-0479">Metal-binding</keyword>
<evidence type="ECO:0000256" key="6">
    <source>
        <dbReference type="PROSITE-ProRule" id="PRU00094"/>
    </source>
</evidence>
<evidence type="ECO:0000256" key="5">
    <source>
        <dbReference type="ARBA" id="ARBA00023242"/>
    </source>
</evidence>
<dbReference type="GO" id="GO:0000981">
    <property type="term" value="F:DNA-binding transcription factor activity, RNA polymerase II-specific"/>
    <property type="evidence" value="ECO:0007669"/>
    <property type="project" value="TreeGrafter"/>
</dbReference>
<dbReference type="AlphaFoldDB" id="A0A642V846"/>
<evidence type="ECO:0000313" key="9">
    <source>
        <dbReference type="EMBL" id="KAA8916280.1"/>
    </source>
</evidence>
<dbReference type="PROSITE" id="PS50114">
    <property type="entry name" value="GATA_ZN_FINGER_2"/>
    <property type="match status" value="1"/>
</dbReference>
<dbReference type="Pfam" id="PF25026">
    <property type="entry name" value="Asd-4"/>
    <property type="match status" value="1"/>
</dbReference>
<dbReference type="InterPro" id="IPR000679">
    <property type="entry name" value="Znf_GATA"/>
</dbReference>
<reference evidence="9" key="1">
    <citation type="journal article" date="2019" name="G3 (Bethesda)">
        <title>Genome Assemblies of Two Rare Opportunistic Yeast Pathogens: Diutina rugosa (syn. Candida rugosa) and Trichomonascus ciferrii (syn. Candida ciferrii).</title>
        <authorList>
            <person name="Mixao V."/>
            <person name="Saus E."/>
            <person name="Hansen A.P."/>
            <person name="Lass-Florl C."/>
            <person name="Gabaldon T."/>
        </authorList>
    </citation>
    <scope>NUCLEOTIDE SEQUENCE</scope>
    <source>
        <strain evidence="9">CBS 4856</strain>
    </source>
</reference>
<dbReference type="CDD" id="cd00202">
    <property type="entry name" value="ZnF_GATA"/>
    <property type="match status" value="1"/>
</dbReference>
<dbReference type="InterPro" id="IPR056998">
    <property type="entry name" value="Asd-4/GZF3_helical"/>
</dbReference>
<evidence type="ECO:0000256" key="7">
    <source>
        <dbReference type="SAM" id="MobiDB-lite"/>
    </source>
</evidence>
<proteinExistence type="predicted"/>
<dbReference type="GO" id="GO:0000978">
    <property type="term" value="F:RNA polymerase II cis-regulatory region sequence-specific DNA binding"/>
    <property type="evidence" value="ECO:0007669"/>
    <property type="project" value="TreeGrafter"/>
</dbReference>
<keyword evidence="5" id="KW-0539">Nucleus</keyword>
<evidence type="ECO:0000313" key="10">
    <source>
        <dbReference type="Proteomes" id="UP000761534"/>
    </source>
</evidence>
<dbReference type="PANTHER" id="PTHR10071">
    <property type="entry name" value="TRANSCRIPTION FACTOR GATA FAMILY MEMBER"/>
    <property type="match status" value="1"/>
</dbReference>
<sequence>MATTTTTTATAAPPTPPASATTSTSSIPDSDKGAPAQLCQNCQTTTTPLWRRDDSGQVLCNACGLFLKLHGKPRPIYLKTDTIKSRNRIKVHKQDYSVPSAQRKKSTSSESRKLGTVKKPPVKPEPLPSLDQLSQAAALSPTYSTPSPASSIASATTDPNSCNIQALKTRVSELELVNDLFRSRVSELEAVEQSARKSEASARLALSDLQSKNSILINQFQSLKAKVKSLHPNDYQTLFNDLGIDEYSHAVSTPPSS</sequence>
<keyword evidence="10" id="KW-1185">Reference proteome</keyword>
<dbReference type="InterPro" id="IPR013088">
    <property type="entry name" value="Znf_NHR/GATA"/>
</dbReference>
<organism evidence="9 10">
    <name type="scientific">Trichomonascus ciferrii</name>
    <dbReference type="NCBI Taxonomy" id="44093"/>
    <lineage>
        <taxon>Eukaryota</taxon>
        <taxon>Fungi</taxon>
        <taxon>Dikarya</taxon>
        <taxon>Ascomycota</taxon>
        <taxon>Saccharomycotina</taxon>
        <taxon>Dipodascomycetes</taxon>
        <taxon>Dipodascales</taxon>
        <taxon>Trichomonascaceae</taxon>
        <taxon>Trichomonascus</taxon>
        <taxon>Trichomonascus ciferrii complex</taxon>
    </lineage>
</organism>
<feature type="compositionally biased region" description="Low complexity" evidence="7">
    <location>
        <begin position="136"/>
        <end position="158"/>
    </location>
</feature>
<protein>
    <recommendedName>
        <fullName evidence="8">GATA-type domain-containing protein</fullName>
    </recommendedName>
</protein>
<keyword evidence="4" id="KW-0862">Zinc</keyword>
<feature type="region of interest" description="Disordered" evidence="7">
    <location>
        <begin position="89"/>
        <end position="158"/>
    </location>
</feature>
<dbReference type="InterPro" id="IPR039355">
    <property type="entry name" value="Transcription_factor_GATA"/>
</dbReference>
<dbReference type="EMBL" id="SWFS01000112">
    <property type="protein sequence ID" value="KAA8916280.1"/>
    <property type="molecule type" value="Genomic_DNA"/>
</dbReference>
<evidence type="ECO:0000256" key="2">
    <source>
        <dbReference type="ARBA" id="ARBA00022723"/>
    </source>
</evidence>
<dbReference type="PROSITE" id="PS00344">
    <property type="entry name" value="GATA_ZN_FINGER_1"/>
    <property type="match status" value="1"/>
</dbReference>
<gene>
    <name evidence="9" type="ORF">TRICI_001562</name>
</gene>
<dbReference type="GO" id="GO:0000122">
    <property type="term" value="P:negative regulation of transcription by RNA polymerase II"/>
    <property type="evidence" value="ECO:0007669"/>
    <property type="project" value="TreeGrafter"/>
</dbReference>
<evidence type="ECO:0000256" key="3">
    <source>
        <dbReference type="ARBA" id="ARBA00022771"/>
    </source>
</evidence>
<accession>A0A642V846</accession>
<dbReference type="SMART" id="SM00401">
    <property type="entry name" value="ZnF_GATA"/>
    <property type="match status" value="1"/>
</dbReference>
<dbReference type="PANTHER" id="PTHR10071:SF281">
    <property type="entry name" value="BOX A-BINDING FACTOR-RELATED"/>
    <property type="match status" value="1"/>
</dbReference>
<dbReference type="VEuPathDB" id="FungiDB:TRICI_001562"/>
<comment type="caution">
    <text evidence="9">The sequence shown here is derived from an EMBL/GenBank/DDBJ whole genome shotgun (WGS) entry which is preliminary data.</text>
</comment>
<evidence type="ECO:0000256" key="4">
    <source>
        <dbReference type="ARBA" id="ARBA00022833"/>
    </source>
</evidence>
<feature type="domain" description="GATA-type" evidence="8">
    <location>
        <begin position="33"/>
        <end position="86"/>
    </location>
</feature>
<dbReference type="OrthoDB" id="515401at2759"/>
<name>A0A642V846_9ASCO</name>
<evidence type="ECO:0000256" key="1">
    <source>
        <dbReference type="ARBA" id="ARBA00004123"/>
    </source>
</evidence>